<keyword evidence="3" id="KW-1185">Reference proteome</keyword>
<gene>
    <name evidence="2" type="ORF">KIW84_032359</name>
</gene>
<name>A0A9D4XXA3_PEA</name>
<reference evidence="2 3" key="1">
    <citation type="journal article" date="2022" name="Nat. Genet.">
        <title>Improved pea reference genome and pan-genome highlight genomic features and evolutionary characteristics.</title>
        <authorList>
            <person name="Yang T."/>
            <person name="Liu R."/>
            <person name="Luo Y."/>
            <person name="Hu S."/>
            <person name="Wang D."/>
            <person name="Wang C."/>
            <person name="Pandey M.K."/>
            <person name="Ge S."/>
            <person name="Xu Q."/>
            <person name="Li N."/>
            <person name="Li G."/>
            <person name="Huang Y."/>
            <person name="Saxena R.K."/>
            <person name="Ji Y."/>
            <person name="Li M."/>
            <person name="Yan X."/>
            <person name="He Y."/>
            <person name="Liu Y."/>
            <person name="Wang X."/>
            <person name="Xiang C."/>
            <person name="Varshney R.K."/>
            <person name="Ding H."/>
            <person name="Gao S."/>
            <person name="Zong X."/>
        </authorList>
    </citation>
    <scope>NUCLEOTIDE SEQUENCE [LARGE SCALE GENOMIC DNA]</scope>
    <source>
        <strain evidence="2 3">cv. Zhongwan 6</strain>
    </source>
</reference>
<evidence type="ECO:0000313" key="3">
    <source>
        <dbReference type="Proteomes" id="UP001058974"/>
    </source>
</evidence>
<sequence>MKARAHQLRSELKTIKKAPPKAHAQESTSTFGTARDRSKPQESTFTEATAYLAHQDIVRVPQELESQAWFANSVSKFAKDNDVYFEFDANKCCVKSQASNVLVLEGFLDESGLYCFNKLGLEFSKDTLSHKSLLPIVNNIVVSTALADNVDVNVVPKKKTSL</sequence>
<evidence type="ECO:0000313" key="2">
    <source>
        <dbReference type="EMBL" id="KAI5426895.1"/>
    </source>
</evidence>
<dbReference type="EMBL" id="JAMSHJ010000003">
    <property type="protein sequence ID" value="KAI5426895.1"/>
    <property type="molecule type" value="Genomic_DNA"/>
</dbReference>
<dbReference type="Gramene" id="Psat03G0235900-T1">
    <property type="protein sequence ID" value="KAI5426895.1"/>
    <property type="gene ID" value="KIW84_032359"/>
</dbReference>
<feature type="region of interest" description="Disordered" evidence="1">
    <location>
        <begin position="1"/>
        <end position="40"/>
    </location>
</feature>
<comment type="caution">
    <text evidence="2">The sequence shown here is derived from an EMBL/GenBank/DDBJ whole genome shotgun (WGS) entry which is preliminary data.</text>
</comment>
<accession>A0A9D4XXA3</accession>
<organism evidence="2 3">
    <name type="scientific">Pisum sativum</name>
    <name type="common">Garden pea</name>
    <name type="synonym">Lathyrus oleraceus</name>
    <dbReference type="NCBI Taxonomy" id="3888"/>
    <lineage>
        <taxon>Eukaryota</taxon>
        <taxon>Viridiplantae</taxon>
        <taxon>Streptophyta</taxon>
        <taxon>Embryophyta</taxon>
        <taxon>Tracheophyta</taxon>
        <taxon>Spermatophyta</taxon>
        <taxon>Magnoliopsida</taxon>
        <taxon>eudicotyledons</taxon>
        <taxon>Gunneridae</taxon>
        <taxon>Pentapetalae</taxon>
        <taxon>rosids</taxon>
        <taxon>fabids</taxon>
        <taxon>Fabales</taxon>
        <taxon>Fabaceae</taxon>
        <taxon>Papilionoideae</taxon>
        <taxon>50 kb inversion clade</taxon>
        <taxon>NPAAA clade</taxon>
        <taxon>Hologalegina</taxon>
        <taxon>IRL clade</taxon>
        <taxon>Fabeae</taxon>
        <taxon>Lathyrus</taxon>
    </lineage>
</organism>
<dbReference type="Proteomes" id="UP001058974">
    <property type="component" value="Chromosome 3"/>
</dbReference>
<dbReference type="AlphaFoldDB" id="A0A9D4XXA3"/>
<protein>
    <submittedName>
        <fullName evidence="2">Uncharacterized protein</fullName>
    </submittedName>
</protein>
<proteinExistence type="predicted"/>
<evidence type="ECO:0000256" key="1">
    <source>
        <dbReference type="SAM" id="MobiDB-lite"/>
    </source>
</evidence>